<evidence type="ECO:0000259" key="8">
    <source>
        <dbReference type="Pfam" id="PF11967"/>
    </source>
</evidence>
<evidence type="ECO:0000313" key="10">
    <source>
        <dbReference type="Proteomes" id="UP000234752"/>
    </source>
</evidence>
<dbReference type="RefSeq" id="WP_102111549.1">
    <property type="nucleotide sequence ID" value="NZ_BMGN01000003.1"/>
</dbReference>
<evidence type="ECO:0000256" key="5">
    <source>
        <dbReference type="ARBA" id="ARBA00023204"/>
    </source>
</evidence>
<accession>A0A2K9N9S0</accession>
<name>A0A2K9N9S0_9PROT</name>
<dbReference type="InterPro" id="IPR022572">
    <property type="entry name" value="DNA_rep/recomb_RecO_N"/>
</dbReference>
<reference evidence="9 10" key="1">
    <citation type="submission" date="2017-12" db="EMBL/GenBank/DDBJ databases">
        <title>Genomes of bacteria within cyanobacterial aggregates.</title>
        <authorList>
            <person name="Cai H."/>
        </authorList>
    </citation>
    <scope>NUCLEOTIDE SEQUENCE [LARGE SCALE GENOMIC DNA]</scope>
    <source>
        <strain evidence="9 10">TH16</strain>
    </source>
</reference>
<evidence type="ECO:0000256" key="7">
    <source>
        <dbReference type="HAMAP-Rule" id="MF_00201"/>
    </source>
</evidence>
<evidence type="ECO:0000256" key="6">
    <source>
        <dbReference type="ARBA" id="ARBA00033409"/>
    </source>
</evidence>
<evidence type="ECO:0000256" key="2">
    <source>
        <dbReference type="ARBA" id="ARBA00021310"/>
    </source>
</evidence>
<dbReference type="GO" id="GO:0006310">
    <property type="term" value="P:DNA recombination"/>
    <property type="evidence" value="ECO:0007669"/>
    <property type="project" value="UniProtKB-UniRule"/>
</dbReference>
<dbReference type="InterPro" id="IPR003717">
    <property type="entry name" value="RecO"/>
</dbReference>
<protein>
    <recommendedName>
        <fullName evidence="2 7">DNA repair protein RecO</fullName>
    </recommendedName>
    <alternativeName>
        <fullName evidence="6 7">Recombination protein O</fullName>
    </alternativeName>
</protein>
<dbReference type="OrthoDB" id="9804792at2"/>
<evidence type="ECO:0000256" key="4">
    <source>
        <dbReference type="ARBA" id="ARBA00023172"/>
    </source>
</evidence>
<keyword evidence="5 7" id="KW-0234">DNA repair</keyword>
<gene>
    <name evidence="7" type="primary">recO</name>
    <name evidence="9" type="ORF">C0V82_06000</name>
</gene>
<dbReference type="InterPro" id="IPR012340">
    <property type="entry name" value="NA-bd_OB-fold"/>
</dbReference>
<proteinExistence type="inferred from homology"/>
<dbReference type="Pfam" id="PF02565">
    <property type="entry name" value="RecO_C"/>
    <property type="match status" value="1"/>
</dbReference>
<dbReference type="Pfam" id="PF11967">
    <property type="entry name" value="RecO_N"/>
    <property type="match status" value="1"/>
</dbReference>
<comment type="similarity">
    <text evidence="1 7">Belongs to the RecO family.</text>
</comment>
<evidence type="ECO:0000256" key="1">
    <source>
        <dbReference type="ARBA" id="ARBA00007452"/>
    </source>
</evidence>
<dbReference type="HAMAP" id="MF_00201">
    <property type="entry name" value="RecO"/>
    <property type="match status" value="1"/>
</dbReference>
<dbReference type="KEGG" id="ncb:C0V82_06000"/>
<dbReference type="Gene3D" id="2.40.50.140">
    <property type="entry name" value="Nucleic acid-binding proteins"/>
    <property type="match status" value="1"/>
</dbReference>
<comment type="function">
    <text evidence="7">Involved in DNA repair and RecF pathway recombination.</text>
</comment>
<dbReference type="AlphaFoldDB" id="A0A2K9N9S0"/>
<dbReference type="InterPro" id="IPR037278">
    <property type="entry name" value="ARFGAP/RecO"/>
</dbReference>
<keyword evidence="3 7" id="KW-0227">DNA damage</keyword>
<dbReference type="Proteomes" id="UP000234752">
    <property type="component" value="Chromosome eg_1"/>
</dbReference>
<dbReference type="PANTHER" id="PTHR33991">
    <property type="entry name" value="DNA REPAIR PROTEIN RECO"/>
    <property type="match status" value="1"/>
</dbReference>
<dbReference type="InterPro" id="IPR042242">
    <property type="entry name" value="RecO_C"/>
</dbReference>
<keyword evidence="4 7" id="KW-0233">DNA recombination</keyword>
<dbReference type="SUPFAM" id="SSF50249">
    <property type="entry name" value="Nucleic acid-binding proteins"/>
    <property type="match status" value="1"/>
</dbReference>
<dbReference type="PANTHER" id="PTHR33991:SF1">
    <property type="entry name" value="DNA REPAIR PROTEIN RECO"/>
    <property type="match status" value="1"/>
</dbReference>
<feature type="domain" description="DNA replication/recombination mediator RecO N-terminal" evidence="8">
    <location>
        <begin position="1"/>
        <end position="69"/>
    </location>
</feature>
<keyword evidence="10" id="KW-1185">Reference proteome</keyword>
<sequence>MDWNDQAILLSARPYGETAALALVLTREHGRHAGLVHGGQSARLRASLEPGNLLAAGWRARLADQLGTWSLELERAYAAPLLDDPLRLACLASACALLDGLLADREPHPGLFDATLALFEALSSEVWAEIYVRWEIGLLDEIGFGLDLSRCAVSGQTAADLFAGNDGLSHVSPRTGRAVSISAAEPYKEKLLVLPPFLLGLSDGGPAEVMQGLLLTGHFLERSAFAQRHAEVPAARIRFVERYARMNGLSSPTSLPSAGAQNA</sequence>
<evidence type="ECO:0000256" key="3">
    <source>
        <dbReference type="ARBA" id="ARBA00022763"/>
    </source>
</evidence>
<dbReference type="NCBIfam" id="TIGR00613">
    <property type="entry name" value="reco"/>
    <property type="match status" value="1"/>
</dbReference>
<organism evidence="9 10">
    <name type="scientific">Niveispirillum cyanobacteriorum</name>
    <dbReference type="NCBI Taxonomy" id="1612173"/>
    <lineage>
        <taxon>Bacteria</taxon>
        <taxon>Pseudomonadati</taxon>
        <taxon>Pseudomonadota</taxon>
        <taxon>Alphaproteobacteria</taxon>
        <taxon>Rhodospirillales</taxon>
        <taxon>Azospirillaceae</taxon>
        <taxon>Niveispirillum</taxon>
    </lineage>
</organism>
<dbReference type="SUPFAM" id="SSF57863">
    <property type="entry name" value="ArfGap/RecO-like zinc finger"/>
    <property type="match status" value="1"/>
</dbReference>
<dbReference type="GO" id="GO:0006302">
    <property type="term" value="P:double-strand break repair"/>
    <property type="evidence" value="ECO:0007669"/>
    <property type="project" value="TreeGrafter"/>
</dbReference>
<evidence type="ECO:0000313" key="9">
    <source>
        <dbReference type="EMBL" id="AUN29829.1"/>
    </source>
</evidence>
<dbReference type="GO" id="GO:0043590">
    <property type="term" value="C:bacterial nucleoid"/>
    <property type="evidence" value="ECO:0007669"/>
    <property type="project" value="TreeGrafter"/>
</dbReference>
<dbReference type="Gene3D" id="1.20.1440.120">
    <property type="entry name" value="Recombination protein O, C-terminal domain"/>
    <property type="match status" value="1"/>
</dbReference>
<dbReference type="EMBL" id="CP025611">
    <property type="protein sequence ID" value="AUN29829.1"/>
    <property type="molecule type" value="Genomic_DNA"/>
</dbReference>